<dbReference type="SUPFAM" id="SSF81301">
    <property type="entry name" value="Nucleotidyltransferase"/>
    <property type="match status" value="1"/>
</dbReference>
<dbReference type="AlphaFoldDB" id="A0AA97APL2"/>
<evidence type="ECO:0000256" key="1">
    <source>
        <dbReference type="ARBA" id="ARBA00001946"/>
    </source>
</evidence>
<dbReference type="PANTHER" id="PTHR33571">
    <property type="entry name" value="SSL8005 PROTEIN"/>
    <property type="match status" value="1"/>
</dbReference>
<keyword evidence="8" id="KW-0460">Magnesium</keyword>
<keyword evidence="6" id="KW-0547">Nucleotide-binding</keyword>
<evidence type="ECO:0000256" key="2">
    <source>
        <dbReference type="ARBA" id="ARBA00022649"/>
    </source>
</evidence>
<organism evidence="11">
    <name type="scientific">Leptolyngbya boryana CZ1</name>
    <dbReference type="NCBI Taxonomy" id="3060204"/>
    <lineage>
        <taxon>Bacteria</taxon>
        <taxon>Bacillati</taxon>
        <taxon>Cyanobacteriota</taxon>
        <taxon>Cyanophyceae</taxon>
        <taxon>Leptolyngbyales</taxon>
        <taxon>Leptolyngbyaceae</taxon>
        <taxon>Leptolyngbya group</taxon>
        <taxon>Leptolyngbya</taxon>
    </lineage>
</organism>
<dbReference type="InterPro" id="IPR043519">
    <property type="entry name" value="NT_sf"/>
</dbReference>
<dbReference type="Gene3D" id="3.30.460.10">
    <property type="entry name" value="Beta Polymerase, domain 2"/>
    <property type="match status" value="1"/>
</dbReference>
<feature type="domain" description="Polymerase nucleotidyl transferase" evidence="10">
    <location>
        <begin position="20"/>
        <end position="97"/>
    </location>
</feature>
<keyword evidence="2" id="KW-1277">Toxin-antitoxin system</keyword>
<dbReference type="Pfam" id="PF01909">
    <property type="entry name" value="NTP_transf_2"/>
    <property type="match status" value="1"/>
</dbReference>
<comment type="cofactor">
    <cofactor evidence="1">
        <name>Mg(2+)</name>
        <dbReference type="ChEBI" id="CHEBI:18420"/>
    </cofactor>
</comment>
<dbReference type="CDD" id="cd05403">
    <property type="entry name" value="NT_KNTase_like"/>
    <property type="match status" value="1"/>
</dbReference>
<evidence type="ECO:0000259" key="10">
    <source>
        <dbReference type="Pfam" id="PF01909"/>
    </source>
</evidence>
<proteinExistence type="inferred from homology"/>
<name>A0AA97APL2_LEPBY</name>
<dbReference type="InterPro" id="IPR052038">
    <property type="entry name" value="Type-VII_TA_antitoxin"/>
</dbReference>
<dbReference type="GO" id="GO:0016779">
    <property type="term" value="F:nucleotidyltransferase activity"/>
    <property type="evidence" value="ECO:0007669"/>
    <property type="project" value="UniProtKB-KW"/>
</dbReference>
<dbReference type="PANTHER" id="PTHR33571:SF12">
    <property type="entry name" value="BSL3053 PROTEIN"/>
    <property type="match status" value="1"/>
</dbReference>
<keyword evidence="4" id="KW-0548">Nucleotidyltransferase</keyword>
<evidence type="ECO:0000313" key="11">
    <source>
        <dbReference type="EMBL" id="WNZ45907.1"/>
    </source>
</evidence>
<evidence type="ECO:0000256" key="7">
    <source>
        <dbReference type="ARBA" id="ARBA00022840"/>
    </source>
</evidence>
<dbReference type="GO" id="GO:0046872">
    <property type="term" value="F:metal ion binding"/>
    <property type="evidence" value="ECO:0007669"/>
    <property type="project" value="UniProtKB-KW"/>
</dbReference>
<dbReference type="RefSeq" id="WP_316427300.1">
    <property type="nucleotide sequence ID" value="NZ_CP130144.1"/>
</dbReference>
<dbReference type="InterPro" id="IPR002934">
    <property type="entry name" value="Polymerase_NTP_transf_dom"/>
</dbReference>
<comment type="similarity">
    <text evidence="9">Belongs to the MntA antitoxin family.</text>
</comment>
<evidence type="ECO:0000256" key="8">
    <source>
        <dbReference type="ARBA" id="ARBA00022842"/>
    </source>
</evidence>
<evidence type="ECO:0000256" key="5">
    <source>
        <dbReference type="ARBA" id="ARBA00022723"/>
    </source>
</evidence>
<keyword evidence="7" id="KW-0067">ATP-binding</keyword>
<keyword evidence="3" id="KW-0808">Transferase</keyword>
<gene>
    <name evidence="11" type="ORF">Q2T42_29380</name>
</gene>
<evidence type="ECO:0000256" key="6">
    <source>
        <dbReference type="ARBA" id="ARBA00022741"/>
    </source>
</evidence>
<evidence type="ECO:0000256" key="3">
    <source>
        <dbReference type="ARBA" id="ARBA00022679"/>
    </source>
</evidence>
<reference evidence="11" key="2">
    <citation type="submission" date="2023-07" db="EMBL/GenBank/DDBJ databases">
        <authorList>
            <person name="Bai X.-H."/>
            <person name="Wang H.-H."/>
            <person name="Wang J."/>
            <person name="Ma M.-Y."/>
            <person name="Hu H.-H."/>
            <person name="Song Z.-L."/>
            <person name="Ma H.-G."/>
            <person name="Fan Y."/>
            <person name="Du C.-Y."/>
            <person name="Xu J.-C."/>
        </authorList>
    </citation>
    <scope>NUCLEOTIDE SEQUENCE</scope>
    <source>
        <strain evidence="11">CZ1</strain>
    </source>
</reference>
<dbReference type="GO" id="GO:0005524">
    <property type="term" value="F:ATP binding"/>
    <property type="evidence" value="ECO:0007669"/>
    <property type="project" value="UniProtKB-KW"/>
</dbReference>
<dbReference type="EMBL" id="CP130144">
    <property type="protein sequence ID" value="WNZ45907.1"/>
    <property type="molecule type" value="Genomic_DNA"/>
</dbReference>
<accession>A0AA97APL2</accession>
<keyword evidence="5" id="KW-0479">Metal-binding</keyword>
<evidence type="ECO:0000256" key="4">
    <source>
        <dbReference type="ARBA" id="ARBA00022695"/>
    </source>
</evidence>
<evidence type="ECO:0000256" key="9">
    <source>
        <dbReference type="ARBA" id="ARBA00038276"/>
    </source>
</evidence>
<reference evidence="11" key="1">
    <citation type="journal article" date="2023" name="Plants (Basel)">
        <title>Genomic Analysis of Leptolyngbya boryana CZ1 Reveals Efficient Carbon Fixation Modules.</title>
        <authorList>
            <person name="Bai X."/>
            <person name="Wang H."/>
            <person name="Cheng W."/>
            <person name="Wang J."/>
            <person name="Ma M."/>
            <person name="Hu H."/>
            <person name="Song Z."/>
            <person name="Ma H."/>
            <person name="Fan Y."/>
            <person name="Du C."/>
            <person name="Xu J."/>
        </authorList>
    </citation>
    <scope>NUCLEOTIDE SEQUENCE</scope>
    <source>
        <strain evidence="11">CZ1</strain>
    </source>
</reference>
<sequence>MGLGIEELLADKREEILAIARKHGAYNIRVFGSVARHEANSKSDIDFLVDMGEKHSSWFPVGLIQDLEDLLGREVDVATEKMLHERIRDRVLKEAIFL</sequence>
<protein>
    <submittedName>
        <fullName evidence="11">Nucleotidyltransferase family protein</fullName>
    </submittedName>
</protein>